<feature type="region of interest" description="Disordered" evidence="1">
    <location>
        <begin position="536"/>
        <end position="557"/>
    </location>
</feature>
<feature type="region of interest" description="Disordered" evidence="1">
    <location>
        <begin position="285"/>
        <end position="322"/>
    </location>
</feature>
<evidence type="ECO:0000256" key="1">
    <source>
        <dbReference type="SAM" id="MobiDB-lite"/>
    </source>
</evidence>
<dbReference type="OrthoDB" id="2270193at2759"/>
<evidence type="ECO:0000313" key="3">
    <source>
        <dbReference type="Proteomes" id="UP000027265"/>
    </source>
</evidence>
<proteinExistence type="predicted"/>
<feature type="compositionally biased region" description="Acidic residues" evidence="1">
    <location>
        <begin position="502"/>
        <end position="513"/>
    </location>
</feature>
<accession>A0A067QC31</accession>
<dbReference type="InParanoid" id="A0A067QC31"/>
<dbReference type="HOGENOM" id="CLU_033467_0_0_1"/>
<feature type="region of interest" description="Disordered" evidence="1">
    <location>
        <begin position="491"/>
        <end position="518"/>
    </location>
</feature>
<sequence>MSTPIQPHTIQLILQYIAPPSLLTCQPLPPHLISKPLLQRHHFLQLSPQPDDDSEDTENASAKRIQEYLSWPSSSHPSTIAILESLPLLSNDDGEQISEWPVRYTSDSEYTYAHVHVHVDVAPSSFAFPSSFHEAVRLVFQWDDRDSSWKYHDLALMPFPPGAQASLAHALSAHPASFSLPVPSFPTIGSFAPSVGDGYESDNDDDGDDDEYWNAYGAASDQEEQHEPRYGSVNKQTANSIKSVEEAAEDAYWAQYSSVQGTADSTIPSPRRADLALQGLADPEHDELDLNHPNDFETSPPSSDSSDPSNPTNQPISRQSPLPELAQPIHPLYAHNQPRSSSQSQMKNFRFPLRRTPSPAAITQRLNSLSPRPSHPGSALHSRAESPSRFHSNFHTRDHSYTQSLHSDHEEDEELPIAEIPHIPDSPSSSEGSSVETKIISPRPLTLTHQALTLLNSITEEKPPSSTGTPPQYQYTICDLDDWAEYTFPGYGHGAHDHSDDGSSDDGGEEEEEAAVRESVKGLWRLFRAGRKGRVRGRGLQRGEGGKKREREMEKEREREEFLRIVRDVIGA</sequence>
<gene>
    <name evidence="2" type="ORF">JAAARDRAFT_75982</name>
</gene>
<feature type="compositionally biased region" description="Acidic residues" evidence="1">
    <location>
        <begin position="199"/>
        <end position="212"/>
    </location>
</feature>
<evidence type="ECO:0000313" key="2">
    <source>
        <dbReference type="EMBL" id="KDQ63725.1"/>
    </source>
</evidence>
<keyword evidence="3" id="KW-1185">Reference proteome</keyword>
<feature type="region of interest" description="Disordered" evidence="1">
    <location>
        <begin position="366"/>
        <end position="395"/>
    </location>
</feature>
<dbReference type="STRING" id="933084.A0A067QC31"/>
<dbReference type="Proteomes" id="UP000027265">
    <property type="component" value="Unassembled WGS sequence"/>
</dbReference>
<feature type="compositionally biased region" description="Low complexity" evidence="1">
    <location>
        <begin position="298"/>
        <end position="313"/>
    </location>
</feature>
<reference evidence="3" key="1">
    <citation type="journal article" date="2014" name="Proc. Natl. Acad. Sci. U.S.A.">
        <title>Extensive sampling of basidiomycete genomes demonstrates inadequacy of the white-rot/brown-rot paradigm for wood decay fungi.</title>
        <authorList>
            <person name="Riley R."/>
            <person name="Salamov A.A."/>
            <person name="Brown D.W."/>
            <person name="Nagy L.G."/>
            <person name="Floudas D."/>
            <person name="Held B.W."/>
            <person name="Levasseur A."/>
            <person name="Lombard V."/>
            <person name="Morin E."/>
            <person name="Otillar R."/>
            <person name="Lindquist E.A."/>
            <person name="Sun H."/>
            <person name="LaButti K.M."/>
            <person name="Schmutz J."/>
            <person name="Jabbour D."/>
            <person name="Luo H."/>
            <person name="Baker S.E."/>
            <person name="Pisabarro A.G."/>
            <person name="Walton J.D."/>
            <person name="Blanchette R.A."/>
            <person name="Henrissat B."/>
            <person name="Martin F."/>
            <person name="Cullen D."/>
            <person name="Hibbett D.S."/>
            <person name="Grigoriev I.V."/>
        </authorList>
    </citation>
    <scope>NUCLEOTIDE SEQUENCE [LARGE SCALE GENOMIC DNA]</scope>
    <source>
        <strain evidence="3">MUCL 33604</strain>
    </source>
</reference>
<feature type="compositionally biased region" description="Basic and acidic residues" evidence="1">
    <location>
        <begin position="544"/>
        <end position="557"/>
    </location>
</feature>
<organism evidence="2 3">
    <name type="scientific">Jaapia argillacea MUCL 33604</name>
    <dbReference type="NCBI Taxonomy" id="933084"/>
    <lineage>
        <taxon>Eukaryota</taxon>
        <taxon>Fungi</taxon>
        <taxon>Dikarya</taxon>
        <taxon>Basidiomycota</taxon>
        <taxon>Agaricomycotina</taxon>
        <taxon>Agaricomycetes</taxon>
        <taxon>Agaricomycetidae</taxon>
        <taxon>Jaapiales</taxon>
        <taxon>Jaapiaceae</taxon>
        <taxon>Jaapia</taxon>
    </lineage>
</organism>
<dbReference type="AlphaFoldDB" id="A0A067QC31"/>
<dbReference type="EMBL" id="KL197710">
    <property type="protein sequence ID" value="KDQ63725.1"/>
    <property type="molecule type" value="Genomic_DNA"/>
</dbReference>
<protein>
    <submittedName>
        <fullName evidence="2">Uncharacterized protein</fullName>
    </submittedName>
</protein>
<name>A0A067QC31_9AGAM</name>
<feature type="region of interest" description="Disordered" evidence="1">
    <location>
        <begin position="193"/>
        <end position="213"/>
    </location>
</feature>